<proteinExistence type="inferred from homology"/>
<dbReference type="SUPFAM" id="SSF53807">
    <property type="entry name" value="Helical backbone' metal receptor"/>
    <property type="match status" value="1"/>
</dbReference>
<evidence type="ECO:0000256" key="3">
    <source>
        <dbReference type="ARBA" id="ARBA00022723"/>
    </source>
</evidence>
<dbReference type="Gene3D" id="3.40.50.1980">
    <property type="entry name" value="Nitrogenase molybdenum iron protein domain"/>
    <property type="match status" value="2"/>
</dbReference>
<dbReference type="PRINTS" id="PR00691">
    <property type="entry name" value="ADHESINB"/>
</dbReference>
<evidence type="ECO:0000256" key="2">
    <source>
        <dbReference type="ARBA" id="ARBA00022448"/>
    </source>
</evidence>
<evidence type="ECO:0000256" key="5">
    <source>
        <dbReference type="RuleBase" id="RU003512"/>
    </source>
</evidence>
<dbReference type="Pfam" id="PF01297">
    <property type="entry name" value="ZnuA"/>
    <property type="match status" value="1"/>
</dbReference>
<dbReference type="PRINTS" id="PR00690">
    <property type="entry name" value="ADHESNFAMILY"/>
</dbReference>
<dbReference type="InterPro" id="IPR006128">
    <property type="entry name" value="Lipoprotein_PsaA-like"/>
</dbReference>
<evidence type="ECO:0000256" key="6">
    <source>
        <dbReference type="SAM" id="SignalP"/>
    </source>
</evidence>
<dbReference type="InterPro" id="IPR006129">
    <property type="entry name" value="AdhesinB"/>
</dbReference>
<dbReference type="PANTHER" id="PTHR42953">
    <property type="entry name" value="HIGH-AFFINITY ZINC UPTAKE SYSTEM PROTEIN ZNUA-RELATED"/>
    <property type="match status" value="1"/>
</dbReference>
<reference evidence="7 8" key="1">
    <citation type="submission" date="2024-09" db="EMBL/GenBank/DDBJ databases">
        <authorList>
            <person name="Sun Q."/>
            <person name="Mori K."/>
        </authorList>
    </citation>
    <scope>NUCLEOTIDE SEQUENCE [LARGE SCALE GENOMIC DNA]</scope>
    <source>
        <strain evidence="7 8">NCAIM B.02610</strain>
    </source>
</reference>
<evidence type="ECO:0000313" key="8">
    <source>
        <dbReference type="Proteomes" id="UP001589838"/>
    </source>
</evidence>
<keyword evidence="8" id="KW-1185">Reference proteome</keyword>
<keyword evidence="3" id="KW-0479">Metal-binding</keyword>
<evidence type="ECO:0000256" key="4">
    <source>
        <dbReference type="ARBA" id="ARBA00022729"/>
    </source>
</evidence>
<feature type="chain" id="PRO_5046397974" evidence="6">
    <location>
        <begin position="22"/>
        <end position="312"/>
    </location>
</feature>
<dbReference type="PROSITE" id="PS51257">
    <property type="entry name" value="PROKAR_LIPOPROTEIN"/>
    <property type="match status" value="1"/>
</dbReference>
<gene>
    <name evidence="7" type="ORF">ACFFHM_09270</name>
</gene>
<dbReference type="PANTHER" id="PTHR42953:SF1">
    <property type="entry name" value="METAL-BINDING PROTEIN HI_0362-RELATED"/>
    <property type="match status" value="1"/>
</dbReference>
<comment type="subcellular location">
    <subcellularLocation>
        <location evidence="1">Cell envelope</location>
    </subcellularLocation>
</comment>
<feature type="signal peptide" evidence="6">
    <location>
        <begin position="1"/>
        <end position="21"/>
    </location>
</feature>
<dbReference type="EMBL" id="JBHLUX010000024">
    <property type="protein sequence ID" value="MFC0470679.1"/>
    <property type="molecule type" value="Genomic_DNA"/>
</dbReference>
<dbReference type="Proteomes" id="UP001589838">
    <property type="component" value="Unassembled WGS sequence"/>
</dbReference>
<comment type="similarity">
    <text evidence="5">Belongs to the bacterial solute-binding protein 9 family.</text>
</comment>
<protein>
    <submittedName>
        <fullName evidence="7">Metal ABC transporter substrate-binding protein</fullName>
    </submittedName>
</protein>
<dbReference type="RefSeq" id="WP_335959233.1">
    <property type="nucleotide sequence ID" value="NZ_JAXBLX010000004.1"/>
</dbReference>
<dbReference type="CDD" id="cd01137">
    <property type="entry name" value="PsaA"/>
    <property type="match status" value="1"/>
</dbReference>
<keyword evidence="2 5" id="KW-0813">Transport</keyword>
<dbReference type="InterPro" id="IPR006127">
    <property type="entry name" value="ZnuA-like"/>
</dbReference>
<organism evidence="7 8">
    <name type="scientific">Halalkalibacter kiskunsagensis</name>
    <dbReference type="NCBI Taxonomy" id="1548599"/>
    <lineage>
        <taxon>Bacteria</taxon>
        <taxon>Bacillati</taxon>
        <taxon>Bacillota</taxon>
        <taxon>Bacilli</taxon>
        <taxon>Bacillales</taxon>
        <taxon>Bacillaceae</taxon>
        <taxon>Halalkalibacter</taxon>
    </lineage>
</organism>
<comment type="caution">
    <text evidence="7">The sequence shown here is derived from an EMBL/GenBank/DDBJ whole genome shotgun (WGS) entry which is preliminary data.</text>
</comment>
<name>A0ABV6KBI7_9BACI</name>
<accession>A0ABV6KBI7</accession>
<dbReference type="InterPro" id="IPR050492">
    <property type="entry name" value="Bact_metal-bind_prot9"/>
</dbReference>
<evidence type="ECO:0000313" key="7">
    <source>
        <dbReference type="EMBL" id="MFC0470679.1"/>
    </source>
</evidence>
<evidence type="ECO:0000256" key="1">
    <source>
        <dbReference type="ARBA" id="ARBA00004196"/>
    </source>
</evidence>
<keyword evidence="4 6" id="KW-0732">Signal</keyword>
<sequence>MRNQLLFSITFLLLFLLGACGSEQTSQEQGEDQQLKIVTTYSIIYDIAKNVAGEEADIYNLAPIGSNPHEYDPLPEDVKKTTDADIVFYNGLNLEEGNSWFKKLTEVAGKGDAEAPVYRVSEGVEPIFLESKGLEEETDPHAWLDLRNGMTYAENIRDALIEVDPGNESLYTENAETYINELKELHEKTIEQIASIDEDKRFLITSEGAFKYFGEAYGIETGYIWEINSENQGSPQEIRDVIDLIREKEVNGLFVETSIDRRSMETVSGETGVPIVGTVYTDSLGKEGTDGDTYLKMMESNINVIIDGLNKE</sequence>